<protein>
    <submittedName>
        <fullName evidence="2">Selenoprotein I</fullName>
    </submittedName>
</protein>
<reference evidence="2" key="2">
    <citation type="submission" date="2025-08" db="UniProtKB">
        <authorList>
            <consortium name="Ensembl"/>
        </authorList>
    </citation>
    <scope>IDENTIFICATION</scope>
</reference>
<evidence type="ECO:0000256" key="1">
    <source>
        <dbReference type="SAM" id="MobiDB-lite"/>
    </source>
</evidence>
<dbReference type="GeneTree" id="ENSGT00950000183117"/>
<name>A0A674G809_TAEGU</name>
<evidence type="ECO:0000313" key="3">
    <source>
        <dbReference type="Proteomes" id="UP000007754"/>
    </source>
</evidence>
<evidence type="ECO:0000313" key="2">
    <source>
        <dbReference type="Ensembl" id="ENSTGUP00000018587.1"/>
    </source>
</evidence>
<dbReference type="Proteomes" id="UP000007754">
    <property type="component" value="Chromosome 3"/>
</dbReference>
<feature type="compositionally biased region" description="Low complexity" evidence="1">
    <location>
        <begin position="108"/>
        <end position="142"/>
    </location>
</feature>
<proteinExistence type="predicted"/>
<accession>A0A674G809</accession>
<reference evidence="2 3" key="1">
    <citation type="journal article" date="2010" name="Nature">
        <title>The genome of a songbird.</title>
        <authorList>
            <person name="Warren W.C."/>
            <person name="Clayton D.F."/>
            <person name="Ellegren H."/>
            <person name="Arnold A.P."/>
            <person name="Hillier L.W."/>
            <person name="Kunstner A."/>
            <person name="Searle S."/>
            <person name="White S."/>
            <person name="Vilella A.J."/>
            <person name="Fairley S."/>
            <person name="Heger A."/>
            <person name="Kong L."/>
            <person name="Ponting C.P."/>
            <person name="Jarvis E.D."/>
            <person name="Mello C.V."/>
            <person name="Minx P."/>
            <person name="Lovell P."/>
            <person name="Velho T.A."/>
            <person name="Ferris M."/>
            <person name="Balakrishnan C.N."/>
            <person name="Sinha S."/>
            <person name="Blatti C."/>
            <person name="London S.E."/>
            <person name="Li Y."/>
            <person name="Lin Y.C."/>
            <person name="George J."/>
            <person name="Sweedler J."/>
            <person name="Southey B."/>
            <person name="Gunaratne P."/>
            <person name="Watson M."/>
            <person name="Nam K."/>
            <person name="Backstrom N."/>
            <person name="Smeds L."/>
            <person name="Nabholz B."/>
            <person name="Itoh Y."/>
            <person name="Whitney O."/>
            <person name="Pfenning A.R."/>
            <person name="Howard J."/>
            <person name="Volker M."/>
            <person name="Skinner B.M."/>
            <person name="Griffin D.K."/>
            <person name="Ye L."/>
            <person name="McLaren W.M."/>
            <person name="Flicek P."/>
            <person name="Quesada V."/>
            <person name="Velasco G."/>
            <person name="Lopez-Otin C."/>
            <person name="Puente X.S."/>
            <person name="Olender T."/>
            <person name="Lancet D."/>
            <person name="Smit A.F."/>
            <person name="Hubley R."/>
            <person name="Konkel M.K."/>
            <person name="Walker J.A."/>
            <person name="Batzer M.A."/>
            <person name="Gu W."/>
            <person name="Pollock D.D."/>
            <person name="Chen L."/>
            <person name="Cheng Z."/>
            <person name="Eichler E.E."/>
            <person name="Stapley J."/>
            <person name="Slate J."/>
            <person name="Ekblom R."/>
            <person name="Birkhead T."/>
            <person name="Burke T."/>
            <person name="Burt D."/>
            <person name="Scharff C."/>
            <person name="Adam I."/>
            <person name="Richard H."/>
            <person name="Sultan M."/>
            <person name="Soldatov A."/>
            <person name="Lehrach H."/>
            <person name="Edwards S.V."/>
            <person name="Yang S.P."/>
            <person name="Li X."/>
            <person name="Graves T."/>
            <person name="Fulton L."/>
            <person name="Nelson J."/>
            <person name="Chinwalla A."/>
            <person name="Hou S."/>
            <person name="Mardis E.R."/>
            <person name="Wilson R.K."/>
        </authorList>
    </citation>
    <scope>NUCLEOTIDE SEQUENCE [LARGE SCALE GENOMIC DNA]</scope>
</reference>
<dbReference type="AlphaFoldDB" id="A0A674G809"/>
<gene>
    <name evidence="2" type="primary">SELENOI</name>
</gene>
<feature type="region of interest" description="Disordered" evidence="1">
    <location>
        <begin position="90"/>
        <end position="151"/>
    </location>
</feature>
<reference evidence="2" key="3">
    <citation type="submission" date="2025-09" db="UniProtKB">
        <authorList>
            <consortium name="Ensembl"/>
        </authorList>
    </citation>
    <scope>IDENTIFICATION</scope>
</reference>
<sequence>MEYVSPEQLAGFSKYKYSAVDSNPLSLYVMHPFWNAVVKLLITSTFQTACGSWWGSSTSWPTRWMAWMGSRHAAPTPARPWESSLTTAWTAGPASTSWSPCTPPSAGAPPASASSSSTSCSGWSCFPSSSPTGRSTTRGFSSCPGDMTSAR</sequence>
<organism evidence="2 3">
    <name type="scientific">Taeniopygia guttata</name>
    <name type="common">Zebra finch</name>
    <name type="synonym">Poephila guttata</name>
    <dbReference type="NCBI Taxonomy" id="59729"/>
    <lineage>
        <taxon>Eukaryota</taxon>
        <taxon>Metazoa</taxon>
        <taxon>Chordata</taxon>
        <taxon>Craniata</taxon>
        <taxon>Vertebrata</taxon>
        <taxon>Euteleostomi</taxon>
        <taxon>Archelosauria</taxon>
        <taxon>Archosauria</taxon>
        <taxon>Dinosauria</taxon>
        <taxon>Saurischia</taxon>
        <taxon>Theropoda</taxon>
        <taxon>Coelurosauria</taxon>
        <taxon>Aves</taxon>
        <taxon>Neognathae</taxon>
        <taxon>Neoaves</taxon>
        <taxon>Telluraves</taxon>
        <taxon>Australaves</taxon>
        <taxon>Passeriformes</taxon>
        <taxon>Passeroidea</taxon>
        <taxon>Estrildidae</taxon>
        <taxon>Estrildinae</taxon>
        <taxon>Taeniopygia</taxon>
    </lineage>
</organism>
<dbReference type="Ensembl" id="ENSTGUT00000028082.1">
    <property type="protein sequence ID" value="ENSTGUP00000018587.1"/>
    <property type="gene ID" value="ENSTGUG00000014407.2"/>
</dbReference>
<keyword evidence="3" id="KW-1185">Reference proteome</keyword>